<reference evidence="2 3" key="1">
    <citation type="journal article" date="2024" name="Chem. Sci.">
        <title>Discovery of megapolipeptins by genome mining of a Burkholderiales bacteria collection.</title>
        <authorList>
            <person name="Paulo B.S."/>
            <person name="Recchia M.J.J."/>
            <person name="Lee S."/>
            <person name="Fergusson C.H."/>
            <person name="Romanowski S.B."/>
            <person name="Hernandez A."/>
            <person name="Krull N."/>
            <person name="Liu D.Y."/>
            <person name="Cavanagh H."/>
            <person name="Bos A."/>
            <person name="Gray C.A."/>
            <person name="Murphy B.T."/>
            <person name="Linington R.G."/>
            <person name="Eustaquio A.S."/>
        </authorList>
    </citation>
    <scope>NUCLEOTIDE SEQUENCE [LARGE SCALE GENOMIC DNA]</scope>
    <source>
        <strain evidence="2 3">RL21-008-BIB-B</strain>
    </source>
</reference>
<dbReference type="InterPro" id="IPR037873">
    <property type="entry name" value="BamE-like"/>
</dbReference>
<evidence type="ECO:0000256" key="1">
    <source>
        <dbReference type="ARBA" id="ARBA00022729"/>
    </source>
</evidence>
<protein>
    <recommendedName>
        <fullName evidence="4">Beta-barrel assembly machine subunit BamE</fullName>
    </recommendedName>
</protein>
<keyword evidence="1" id="KW-0732">Signal</keyword>
<dbReference type="Proteomes" id="UP001629214">
    <property type="component" value="Unassembled WGS sequence"/>
</dbReference>
<dbReference type="RefSeq" id="WP_408167057.1">
    <property type="nucleotide sequence ID" value="NZ_JAQQFR010000004.1"/>
</dbReference>
<comment type="caution">
    <text evidence="2">The sequence shown here is derived from an EMBL/GenBank/DDBJ whole genome shotgun (WGS) entry which is preliminary data.</text>
</comment>
<accession>A0ABW8Z5D7</accession>
<sequence length="115" mass="12415">MKKFVILTSAVLLTACAEFSDRVSVLQNPVFAASSRGGAMKSDVIAAGGQPRSTMSTLNGQGSCFNYLMNINGNSKPLYVGFNRKDQVVAWGNLTCEEAKQDGYLNATEPPKQKY</sequence>
<proteinExistence type="predicted"/>
<organism evidence="2 3">
    <name type="scientific">Herbaspirillum rhizosphaerae</name>
    <dbReference type="NCBI Taxonomy" id="346179"/>
    <lineage>
        <taxon>Bacteria</taxon>
        <taxon>Pseudomonadati</taxon>
        <taxon>Pseudomonadota</taxon>
        <taxon>Betaproteobacteria</taxon>
        <taxon>Burkholderiales</taxon>
        <taxon>Oxalobacteraceae</taxon>
        <taxon>Herbaspirillum</taxon>
    </lineage>
</organism>
<keyword evidence="3" id="KW-1185">Reference proteome</keyword>
<gene>
    <name evidence="2" type="ORF">PQR63_07705</name>
</gene>
<evidence type="ECO:0008006" key="4">
    <source>
        <dbReference type="Google" id="ProtNLM"/>
    </source>
</evidence>
<dbReference type="EMBL" id="JAQQFR010000004">
    <property type="protein sequence ID" value="MFL9878259.1"/>
    <property type="molecule type" value="Genomic_DNA"/>
</dbReference>
<evidence type="ECO:0000313" key="3">
    <source>
        <dbReference type="Proteomes" id="UP001629214"/>
    </source>
</evidence>
<dbReference type="PROSITE" id="PS51257">
    <property type="entry name" value="PROKAR_LIPOPROTEIN"/>
    <property type="match status" value="1"/>
</dbReference>
<name>A0ABW8Z5D7_9BURK</name>
<dbReference type="Gene3D" id="3.30.1450.10">
    <property type="match status" value="1"/>
</dbReference>
<evidence type="ECO:0000313" key="2">
    <source>
        <dbReference type="EMBL" id="MFL9878259.1"/>
    </source>
</evidence>